<evidence type="ECO:0000313" key="9">
    <source>
        <dbReference type="EMBL" id="GEM50643.1"/>
    </source>
</evidence>
<dbReference type="GeneID" id="84648838"/>
<evidence type="ECO:0000256" key="3">
    <source>
        <dbReference type="ARBA" id="ARBA00023027"/>
    </source>
</evidence>
<dbReference type="STRING" id="1218108.GCA_000382425_00565"/>
<dbReference type="InterPro" id="IPR016162">
    <property type="entry name" value="Ald_DH_N"/>
</dbReference>
<evidence type="ECO:0000259" key="8">
    <source>
        <dbReference type="Pfam" id="PF00171"/>
    </source>
</evidence>
<evidence type="ECO:0000256" key="4">
    <source>
        <dbReference type="PIRNR" id="PIRNR036492"/>
    </source>
</evidence>
<dbReference type="InterPro" id="IPR016161">
    <property type="entry name" value="Ald_DH/histidinol_DH"/>
</dbReference>
<evidence type="ECO:0000256" key="7">
    <source>
        <dbReference type="RuleBase" id="RU003345"/>
    </source>
</evidence>
<evidence type="ECO:0000256" key="2">
    <source>
        <dbReference type="ARBA" id="ARBA00023002"/>
    </source>
</evidence>
<organism evidence="9 10">
    <name type="scientific">Empedobacter brevis NBRC 14943 = ATCC 43319</name>
    <dbReference type="NCBI Taxonomy" id="1218108"/>
    <lineage>
        <taxon>Bacteria</taxon>
        <taxon>Pseudomonadati</taxon>
        <taxon>Bacteroidota</taxon>
        <taxon>Flavobacteriia</taxon>
        <taxon>Flavobacteriales</taxon>
        <taxon>Weeksellaceae</taxon>
        <taxon>Empedobacter</taxon>
    </lineage>
</organism>
<keyword evidence="10" id="KW-1185">Reference proteome</keyword>
<dbReference type="Gene3D" id="3.40.309.10">
    <property type="entry name" value="Aldehyde Dehydrogenase, Chain A, domain 2"/>
    <property type="match status" value="1"/>
</dbReference>
<dbReference type="Pfam" id="PF00171">
    <property type="entry name" value="Aldedh"/>
    <property type="match status" value="1"/>
</dbReference>
<evidence type="ECO:0000256" key="6">
    <source>
        <dbReference type="PROSITE-ProRule" id="PRU10007"/>
    </source>
</evidence>
<dbReference type="OrthoDB" id="9762913at2"/>
<dbReference type="GO" id="GO:0006081">
    <property type="term" value="P:aldehyde metabolic process"/>
    <property type="evidence" value="ECO:0007669"/>
    <property type="project" value="InterPro"/>
</dbReference>
<dbReference type="EMBL" id="BJXC01000002">
    <property type="protein sequence ID" value="GEM50643.1"/>
    <property type="molecule type" value="Genomic_DNA"/>
</dbReference>
<sequence>MSDFKTTINEIYDLQFKNKLNIRNLSVHQRKEYLLRLEKSILKHRSEIEQALFLDLRKSKVEADSTEIFPVLSEIRLFRRKLNRWSKTKSVSNNLIFFGSKAQIQPESLGNCLIISPWNYPFQLCLLHLVACISAGNTAILKPSEFTPATSEILSKIIGEVFERDHVAIVEGEVEQTTYLLSKKFDHIHFTGSPKVGKIVMEAGAKNLSSVTLELGGKSPLIIDETIPIQEVVEKAIWGKLINFGQTCIAPDYILIKEEFKDQFVTAFIQHLEKIVGKDPSQSKDLARIVNLQNYKRLKIIIEDAIEKGAKCPFGNEYREDELYIKPTLLTDISKDAVIENEEIFGPVFPIYTFKEVNEVIEFIRLKEKPLAIYIFSSNKSFRNKIERQTSSGSVVVNETLVHILHPNLPFGGVNYSGIGASTGYAGFVDFSHLKPILNVNRIFSPSKFLNYPYNSTTQKIIDYLMKYF</sequence>
<dbReference type="Proteomes" id="UP000321245">
    <property type="component" value="Unassembled WGS sequence"/>
</dbReference>
<dbReference type="AlphaFoldDB" id="A0A511NCV5"/>
<keyword evidence="2 4" id="KW-0560">Oxidoreductase</keyword>
<proteinExistence type="inferred from homology"/>
<dbReference type="RefSeq" id="WP_019974076.1">
    <property type="nucleotide sequence ID" value="NZ_BJXC01000002.1"/>
</dbReference>
<reference evidence="9 10" key="1">
    <citation type="submission" date="2019-07" db="EMBL/GenBank/DDBJ databases">
        <title>Whole genome shotgun sequence of Empedobacter brevis NBRC 14943.</title>
        <authorList>
            <person name="Hosoyama A."/>
            <person name="Uohara A."/>
            <person name="Ohji S."/>
            <person name="Ichikawa N."/>
        </authorList>
    </citation>
    <scope>NUCLEOTIDE SEQUENCE [LARGE SCALE GENOMIC DNA]</scope>
    <source>
        <strain evidence="9 10">NBRC 14943</strain>
    </source>
</reference>
<dbReference type="SUPFAM" id="SSF53720">
    <property type="entry name" value="ALDH-like"/>
    <property type="match status" value="1"/>
</dbReference>
<dbReference type="PROSITE" id="PS00687">
    <property type="entry name" value="ALDEHYDE_DEHYDR_GLU"/>
    <property type="match status" value="1"/>
</dbReference>
<feature type="active site" evidence="5 6">
    <location>
        <position position="214"/>
    </location>
</feature>
<dbReference type="InterPro" id="IPR016160">
    <property type="entry name" value="Ald_DH_CS_CYS"/>
</dbReference>
<dbReference type="InterPro" id="IPR016163">
    <property type="entry name" value="Ald_DH_C"/>
</dbReference>
<protein>
    <recommendedName>
        <fullName evidence="4">Aldehyde dehydrogenase</fullName>
    </recommendedName>
</protein>
<dbReference type="PANTHER" id="PTHR43570">
    <property type="entry name" value="ALDEHYDE DEHYDROGENASE"/>
    <property type="match status" value="1"/>
</dbReference>
<dbReference type="PROSITE" id="PS00070">
    <property type="entry name" value="ALDEHYDE_DEHYDR_CYS"/>
    <property type="match status" value="1"/>
</dbReference>
<dbReference type="FunFam" id="3.40.309.10:FF:000003">
    <property type="entry name" value="Aldehyde dehydrogenase"/>
    <property type="match status" value="1"/>
</dbReference>
<comment type="caution">
    <text evidence="9">The sequence shown here is derived from an EMBL/GenBank/DDBJ whole genome shotgun (WGS) entry which is preliminary data.</text>
</comment>
<keyword evidence="3" id="KW-0520">NAD</keyword>
<dbReference type="PIRSF" id="PIRSF036492">
    <property type="entry name" value="ALDH"/>
    <property type="match status" value="1"/>
</dbReference>
<name>A0A511NCV5_9FLAO</name>
<dbReference type="Gene3D" id="3.40.605.10">
    <property type="entry name" value="Aldehyde Dehydrogenase, Chain A, domain 1"/>
    <property type="match status" value="1"/>
</dbReference>
<accession>A0A511NCV5</accession>
<gene>
    <name evidence="9" type="primary">putA</name>
    <name evidence="9" type="ORF">EB1_04330</name>
</gene>
<evidence type="ECO:0000256" key="1">
    <source>
        <dbReference type="ARBA" id="ARBA00009986"/>
    </source>
</evidence>
<dbReference type="GO" id="GO:0005737">
    <property type="term" value="C:cytoplasm"/>
    <property type="evidence" value="ECO:0007669"/>
    <property type="project" value="TreeGrafter"/>
</dbReference>
<evidence type="ECO:0000313" key="10">
    <source>
        <dbReference type="Proteomes" id="UP000321245"/>
    </source>
</evidence>
<dbReference type="InterPro" id="IPR015590">
    <property type="entry name" value="Aldehyde_DH_dom"/>
</dbReference>
<evidence type="ECO:0000256" key="5">
    <source>
        <dbReference type="PIRSR" id="PIRSR036492-1"/>
    </source>
</evidence>
<dbReference type="GO" id="GO:0004029">
    <property type="term" value="F:aldehyde dehydrogenase (NAD+) activity"/>
    <property type="evidence" value="ECO:0007669"/>
    <property type="project" value="TreeGrafter"/>
</dbReference>
<comment type="similarity">
    <text evidence="1 4 7">Belongs to the aldehyde dehydrogenase family.</text>
</comment>
<feature type="active site" evidence="5">
    <location>
        <position position="248"/>
    </location>
</feature>
<dbReference type="InterPro" id="IPR012394">
    <property type="entry name" value="Aldehyde_DH_NAD(P)"/>
</dbReference>
<feature type="domain" description="Aldehyde dehydrogenase" evidence="8">
    <location>
        <begin position="21"/>
        <end position="435"/>
    </location>
</feature>
<dbReference type="InterPro" id="IPR029510">
    <property type="entry name" value="Ald_DH_CS_GLU"/>
</dbReference>
<dbReference type="PANTHER" id="PTHR43570:SF20">
    <property type="entry name" value="ALDEHYDE DEHYDROGENASE ALDX-RELATED"/>
    <property type="match status" value="1"/>
</dbReference>